<keyword evidence="9" id="KW-0170">Cobalt</keyword>
<protein>
    <submittedName>
        <fullName evidence="11">Acetylornithine deacetylase</fullName>
        <ecNumber evidence="11">3.5.1.16</ecNumber>
    </submittedName>
</protein>
<dbReference type="SUPFAM" id="SSF55031">
    <property type="entry name" value="Bacterial exopeptidase dimerisation domain"/>
    <property type="match status" value="1"/>
</dbReference>
<dbReference type="PANTHER" id="PTHR43808">
    <property type="entry name" value="ACETYLORNITHINE DEACETYLASE"/>
    <property type="match status" value="1"/>
</dbReference>
<evidence type="ECO:0000256" key="3">
    <source>
        <dbReference type="ARBA" id="ARBA00022490"/>
    </source>
</evidence>
<name>A0ABU0J8V8_9HYPH</name>
<accession>A0ABU0J8V8</accession>
<keyword evidence="4" id="KW-0055">Arginine biosynthesis</keyword>
<dbReference type="Proteomes" id="UP001242480">
    <property type="component" value="Unassembled WGS sequence"/>
</dbReference>
<dbReference type="PANTHER" id="PTHR43808:SF31">
    <property type="entry name" value="N-ACETYL-L-CITRULLINE DEACETYLASE"/>
    <property type="match status" value="1"/>
</dbReference>
<keyword evidence="12" id="KW-1185">Reference proteome</keyword>
<dbReference type="InterPro" id="IPR001261">
    <property type="entry name" value="ArgE/DapE_CS"/>
</dbReference>
<dbReference type="PROSITE" id="PS00758">
    <property type="entry name" value="ARGE_DAPE_CPG2_1"/>
    <property type="match status" value="1"/>
</dbReference>
<evidence type="ECO:0000256" key="7">
    <source>
        <dbReference type="ARBA" id="ARBA00022801"/>
    </source>
</evidence>
<keyword evidence="5" id="KW-0028">Amino-acid biosynthesis</keyword>
<dbReference type="PROSITE" id="PS00759">
    <property type="entry name" value="ARGE_DAPE_CPG2_2"/>
    <property type="match status" value="1"/>
</dbReference>
<dbReference type="EC" id="3.5.1.16" evidence="11"/>
<evidence type="ECO:0000256" key="6">
    <source>
        <dbReference type="ARBA" id="ARBA00022723"/>
    </source>
</evidence>
<dbReference type="InterPro" id="IPR011650">
    <property type="entry name" value="Peptidase_M20_dimer"/>
</dbReference>
<dbReference type="RefSeq" id="WP_307272434.1">
    <property type="nucleotide sequence ID" value="NZ_JAUSVX010000004.1"/>
</dbReference>
<evidence type="ECO:0000256" key="9">
    <source>
        <dbReference type="ARBA" id="ARBA00023285"/>
    </source>
</evidence>
<dbReference type="CDD" id="cd03894">
    <property type="entry name" value="M20_ArgE"/>
    <property type="match status" value="1"/>
</dbReference>
<sequence length="381" mass="40092">MDSVGLLERLVGFPTVSARSNLALIGFVRDVLAERGIEARLLPDATGEKASLFVTIGPRETPGIMLSGHTDVVPTEGQAWTADPFVLAERDGRLYGRGTADMKGFLACALRAADLASRKPLATPLHLALSYDEEIGCVGVRPMLDMLAAAPRPRLVIVGEPTSLALALGHKGKVAARATCCGIAAHSALAPHGLNAIHLAADFVAALRRRQAALAAEGARDEAYDVPYTTVHAGLIRGGTALNIVPDRAEVDFEIRNLAADDATAILSAITEDAAAIAAPHRRRFPAAAVCVEVVNDYPGLDEAAESEAAAFMRGLLDAPAITKVAFGTEGGLFRERLGVPVVVCGPGSMDQGHKPDEFVSRAQIEACDGMMDRLVERLAR</sequence>
<evidence type="ECO:0000256" key="1">
    <source>
        <dbReference type="ARBA" id="ARBA00001947"/>
    </source>
</evidence>
<dbReference type="SUPFAM" id="SSF53187">
    <property type="entry name" value="Zn-dependent exopeptidases"/>
    <property type="match status" value="1"/>
</dbReference>
<dbReference type="NCBIfam" id="TIGR01892">
    <property type="entry name" value="AcOrn-deacetyl"/>
    <property type="match status" value="1"/>
</dbReference>
<organism evidence="11 12">
    <name type="scientific">Labrys wisconsinensis</name>
    <dbReference type="NCBI Taxonomy" id="425677"/>
    <lineage>
        <taxon>Bacteria</taxon>
        <taxon>Pseudomonadati</taxon>
        <taxon>Pseudomonadota</taxon>
        <taxon>Alphaproteobacteria</taxon>
        <taxon>Hyphomicrobiales</taxon>
        <taxon>Xanthobacteraceae</taxon>
        <taxon>Labrys</taxon>
    </lineage>
</organism>
<dbReference type="InterPro" id="IPR036264">
    <property type="entry name" value="Bact_exopeptidase_dim_dom"/>
</dbReference>
<dbReference type="EMBL" id="JAUSVX010000004">
    <property type="protein sequence ID" value="MDQ0469592.1"/>
    <property type="molecule type" value="Genomic_DNA"/>
</dbReference>
<dbReference type="NCBIfam" id="NF005710">
    <property type="entry name" value="PRK07522.1"/>
    <property type="match status" value="1"/>
</dbReference>
<dbReference type="Pfam" id="PF01546">
    <property type="entry name" value="Peptidase_M20"/>
    <property type="match status" value="1"/>
</dbReference>
<reference evidence="11 12" key="1">
    <citation type="submission" date="2023-07" db="EMBL/GenBank/DDBJ databases">
        <title>Genomic Encyclopedia of Type Strains, Phase IV (KMG-IV): sequencing the most valuable type-strain genomes for metagenomic binning, comparative biology and taxonomic classification.</title>
        <authorList>
            <person name="Goeker M."/>
        </authorList>
    </citation>
    <scope>NUCLEOTIDE SEQUENCE [LARGE SCALE GENOMIC DNA]</scope>
    <source>
        <strain evidence="11 12">DSM 19619</strain>
    </source>
</reference>
<dbReference type="Gene3D" id="3.40.630.10">
    <property type="entry name" value="Zn peptidases"/>
    <property type="match status" value="1"/>
</dbReference>
<dbReference type="InterPro" id="IPR050072">
    <property type="entry name" value="Peptidase_M20A"/>
</dbReference>
<dbReference type="InterPro" id="IPR010169">
    <property type="entry name" value="AcOrn-deacetyl"/>
</dbReference>
<evidence type="ECO:0000256" key="2">
    <source>
        <dbReference type="ARBA" id="ARBA00005691"/>
    </source>
</evidence>
<keyword evidence="6" id="KW-0479">Metal-binding</keyword>
<dbReference type="InterPro" id="IPR002933">
    <property type="entry name" value="Peptidase_M20"/>
</dbReference>
<keyword evidence="8" id="KW-0862">Zinc</keyword>
<dbReference type="Gene3D" id="3.30.70.360">
    <property type="match status" value="1"/>
</dbReference>
<keyword evidence="7 11" id="KW-0378">Hydrolase</keyword>
<evidence type="ECO:0000313" key="12">
    <source>
        <dbReference type="Proteomes" id="UP001242480"/>
    </source>
</evidence>
<evidence type="ECO:0000313" key="11">
    <source>
        <dbReference type="EMBL" id="MDQ0469592.1"/>
    </source>
</evidence>
<feature type="domain" description="Peptidase M20 dimerisation" evidence="10">
    <location>
        <begin position="169"/>
        <end position="279"/>
    </location>
</feature>
<keyword evidence="3" id="KW-0963">Cytoplasm</keyword>
<proteinExistence type="inferred from homology"/>
<gene>
    <name evidence="11" type="ORF">QO011_002608</name>
</gene>
<dbReference type="Pfam" id="PF07687">
    <property type="entry name" value="M20_dimer"/>
    <property type="match status" value="1"/>
</dbReference>
<comment type="similarity">
    <text evidence="2">Belongs to the peptidase M20A family. ArgE subfamily.</text>
</comment>
<evidence type="ECO:0000256" key="8">
    <source>
        <dbReference type="ARBA" id="ARBA00022833"/>
    </source>
</evidence>
<comment type="caution">
    <text evidence="11">The sequence shown here is derived from an EMBL/GenBank/DDBJ whole genome shotgun (WGS) entry which is preliminary data.</text>
</comment>
<comment type="cofactor">
    <cofactor evidence="1">
        <name>Zn(2+)</name>
        <dbReference type="ChEBI" id="CHEBI:29105"/>
    </cofactor>
</comment>
<evidence type="ECO:0000259" key="10">
    <source>
        <dbReference type="Pfam" id="PF07687"/>
    </source>
</evidence>
<evidence type="ECO:0000256" key="5">
    <source>
        <dbReference type="ARBA" id="ARBA00022605"/>
    </source>
</evidence>
<evidence type="ECO:0000256" key="4">
    <source>
        <dbReference type="ARBA" id="ARBA00022571"/>
    </source>
</evidence>
<dbReference type="GO" id="GO:0008777">
    <property type="term" value="F:acetylornithine deacetylase activity"/>
    <property type="evidence" value="ECO:0007669"/>
    <property type="project" value="UniProtKB-EC"/>
</dbReference>